<evidence type="ECO:0000256" key="1">
    <source>
        <dbReference type="SAM" id="MobiDB-lite"/>
    </source>
</evidence>
<feature type="region of interest" description="Disordered" evidence="1">
    <location>
        <begin position="22"/>
        <end position="62"/>
    </location>
</feature>
<reference evidence="2 3" key="1">
    <citation type="submission" date="2016-07" db="EMBL/GenBank/DDBJ databases">
        <title>Draft genome of Streptomyces diastatochromogenes.</title>
        <authorList>
            <person name="Podduturi R."/>
            <person name="Lukassen M.B."/>
            <person name="Clausen N."/>
            <person name="Nielsen J.L."/>
            <person name="Jorgensen N.O."/>
        </authorList>
    </citation>
    <scope>NUCLEOTIDE SEQUENCE [LARGE SCALE GENOMIC DNA]</scope>
    <source>
        <strain evidence="2 3">DSM 40608</strain>
    </source>
</reference>
<dbReference type="EMBL" id="MCGQ01000009">
    <property type="protein sequence ID" value="OXY97285.1"/>
    <property type="molecule type" value="Genomic_DNA"/>
</dbReference>
<evidence type="ECO:0000313" key="3">
    <source>
        <dbReference type="Proteomes" id="UP000215483"/>
    </source>
</evidence>
<keyword evidence="3" id="KW-1185">Reference proteome</keyword>
<sequence>MSTADVTRVKEVADLFVRFLETNTAGTPSSRSAATATPPSAPPRATASTPRPSVYCTGDRSPDIQAAHAREATLLRS</sequence>
<accession>A0A233SNS8</accession>
<feature type="compositionally biased region" description="Low complexity" evidence="1">
    <location>
        <begin position="24"/>
        <end position="53"/>
    </location>
</feature>
<comment type="caution">
    <text evidence="2">The sequence shown here is derived from an EMBL/GenBank/DDBJ whole genome shotgun (WGS) entry which is preliminary data.</text>
</comment>
<evidence type="ECO:0000313" key="2">
    <source>
        <dbReference type="EMBL" id="OXY97285.1"/>
    </source>
</evidence>
<dbReference type="RefSeq" id="WP_094216147.1">
    <property type="nucleotide sequence ID" value="NZ_MCGQ01000009.1"/>
</dbReference>
<protein>
    <submittedName>
        <fullName evidence="2">Uncharacterized protein</fullName>
    </submittedName>
</protein>
<name>A0A233SNS8_STRDA</name>
<organism evidence="2 3">
    <name type="scientific">Streptomyces diastatochromogenes</name>
    <dbReference type="NCBI Taxonomy" id="42236"/>
    <lineage>
        <taxon>Bacteria</taxon>
        <taxon>Bacillati</taxon>
        <taxon>Actinomycetota</taxon>
        <taxon>Actinomycetes</taxon>
        <taxon>Kitasatosporales</taxon>
        <taxon>Streptomycetaceae</taxon>
        <taxon>Streptomyces</taxon>
    </lineage>
</organism>
<dbReference type="AlphaFoldDB" id="A0A233SNS8"/>
<proteinExistence type="predicted"/>
<dbReference type="Proteomes" id="UP000215483">
    <property type="component" value="Unassembled WGS sequence"/>
</dbReference>
<gene>
    <name evidence="2" type="ORF">BEK98_10205</name>
</gene>